<dbReference type="CDD" id="cd17535">
    <property type="entry name" value="REC_NarL-like"/>
    <property type="match status" value="1"/>
</dbReference>
<gene>
    <name evidence="6" type="ORF">I8J31_02030</name>
</gene>
<evidence type="ECO:0000259" key="5">
    <source>
        <dbReference type="PROSITE" id="PS50110"/>
    </source>
</evidence>
<dbReference type="InterPro" id="IPR058245">
    <property type="entry name" value="NreC/VraR/RcsB-like_REC"/>
</dbReference>
<dbReference type="Proteomes" id="UP000628710">
    <property type="component" value="Unassembled WGS sequence"/>
</dbReference>
<dbReference type="GO" id="GO:0006355">
    <property type="term" value="P:regulation of DNA-templated transcription"/>
    <property type="evidence" value="ECO:0007669"/>
    <property type="project" value="InterPro"/>
</dbReference>
<evidence type="ECO:0000256" key="3">
    <source>
        <dbReference type="PROSITE-ProRule" id="PRU00169"/>
    </source>
</evidence>
<dbReference type="InterPro" id="IPR001789">
    <property type="entry name" value="Sig_transdc_resp-reg_receiver"/>
</dbReference>
<evidence type="ECO:0000259" key="4">
    <source>
        <dbReference type="PROSITE" id="PS50043"/>
    </source>
</evidence>
<evidence type="ECO:0000313" key="6">
    <source>
        <dbReference type="EMBL" id="MBJ7536455.1"/>
    </source>
</evidence>
<dbReference type="PROSITE" id="PS50043">
    <property type="entry name" value="HTH_LUXR_2"/>
    <property type="match status" value="1"/>
</dbReference>
<dbReference type="RefSeq" id="WP_199466515.1">
    <property type="nucleotide sequence ID" value="NZ_JAEMNX010000001.1"/>
</dbReference>
<dbReference type="InterPro" id="IPR051015">
    <property type="entry name" value="EvgA-like"/>
</dbReference>
<proteinExistence type="predicted"/>
<accession>A0A934MYH1</accession>
<sequence length="196" mass="21594">MKILILDDHPLFREALSYILLKLEEKVCILEASDYGMALQHIAENSDIDFISLDLCLPGKDGFAALDTIKQNYPAMPIVVISSSDHYNDIKRALDSGARGYIPKYTESVVMLNALRLILSGGIYTPPNLINDKTPLTPRQVEVLKLLIEGLSNKVIASRMELAEGTVKMHITSIFKSLGVSNRTQAAMVAKSQGYA</sequence>
<feature type="modified residue" description="4-aspartylphosphate" evidence="3">
    <location>
        <position position="54"/>
    </location>
</feature>
<keyword evidence="1 3" id="KW-0597">Phosphoprotein</keyword>
<keyword evidence="2" id="KW-0238">DNA-binding</keyword>
<dbReference type="AlphaFoldDB" id="A0A934MYH1"/>
<name>A0A934MYH1_9GAMM</name>
<dbReference type="GO" id="GO:0003677">
    <property type="term" value="F:DNA binding"/>
    <property type="evidence" value="ECO:0007669"/>
    <property type="project" value="UniProtKB-KW"/>
</dbReference>
<evidence type="ECO:0000256" key="1">
    <source>
        <dbReference type="ARBA" id="ARBA00022553"/>
    </source>
</evidence>
<dbReference type="PRINTS" id="PR00038">
    <property type="entry name" value="HTHLUXR"/>
</dbReference>
<feature type="domain" description="Response regulatory" evidence="5">
    <location>
        <begin position="2"/>
        <end position="119"/>
    </location>
</feature>
<dbReference type="PROSITE" id="PS50110">
    <property type="entry name" value="RESPONSE_REGULATORY"/>
    <property type="match status" value="1"/>
</dbReference>
<dbReference type="SMART" id="SM00448">
    <property type="entry name" value="REC"/>
    <property type="match status" value="1"/>
</dbReference>
<dbReference type="InterPro" id="IPR011006">
    <property type="entry name" value="CheY-like_superfamily"/>
</dbReference>
<organism evidence="6 7">
    <name type="scientific">Marinomonas transparens</name>
    <dbReference type="NCBI Taxonomy" id="2795388"/>
    <lineage>
        <taxon>Bacteria</taxon>
        <taxon>Pseudomonadati</taxon>
        <taxon>Pseudomonadota</taxon>
        <taxon>Gammaproteobacteria</taxon>
        <taxon>Oceanospirillales</taxon>
        <taxon>Oceanospirillaceae</taxon>
        <taxon>Marinomonas</taxon>
    </lineage>
</organism>
<protein>
    <submittedName>
        <fullName evidence="6">Response regulator transcription factor</fullName>
    </submittedName>
</protein>
<dbReference type="InterPro" id="IPR000792">
    <property type="entry name" value="Tscrpt_reg_LuxR_C"/>
</dbReference>
<dbReference type="Gene3D" id="3.40.50.2300">
    <property type="match status" value="1"/>
</dbReference>
<evidence type="ECO:0000256" key="2">
    <source>
        <dbReference type="ARBA" id="ARBA00023125"/>
    </source>
</evidence>
<dbReference type="InterPro" id="IPR016032">
    <property type="entry name" value="Sig_transdc_resp-reg_C-effctor"/>
</dbReference>
<dbReference type="PANTHER" id="PTHR45566">
    <property type="entry name" value="HTH-TYPE TRANSCRIPTIONAL REGULATOR YHJB-RELATED"/>
    <property type="match status" value="1"/>
</dbReference>
<dbReference type="EMBL" id="JAEMNX010000001">
    <property type="protein sequence ID" value="MBJ7536455.1"/>
    <property type="molecule type" value="Genomic_DNA"/>
</dbReference>
<dbReference type="Pfam" id="PF00196">
    <property type="entry name" value="GerE"/>
    <property type="match status" value="1"/>
</dbReference>
<dbReference type="GO" id="GO:0000160">
    <property type="term" value="P:phosphorelay signal transduction system"/>
    <property type="evidence" value="ECO:0007669"/>
    <property type="project" value="InterPro"/>
</dbReference>
<dbReference type="SUPFAM" id="SSF46894">
    <property type="entry name" value="C-terminal effector domain of the bipartite response regulators"/>
    <property type="match status" value="1"/>
</dbReference>
<dbReference type="PANTHER" id="PTHR45566:SF1">
    <property type="entry name" value="HTH-TYPE TRANSCRIPTIONAL REGULATOR YHJB-RELATED"/>
    <property type="match status" value="1"/>
</dbReference>
<reference evidence="6" key="1">
    <citation type="submission" date="2020-12" db="EMBL/GenBank/DDBJ databases">
        <title>Marinomonas arctica sp. nov., a psychrotolerant bacterium isolated from the Arctic.</title>
        <authorList>
            <person name="Zhang Y."/>
        </authorList>
    </citation>
    <scope>NUCLEOTIDE SEQUENCE</scope>
    <source>
        <strain evidence="6">C1424</strain>
    </source>
</reference>
<dbReference type="Pfam" id="PF00072">
    <property type="entry name" value="Response_reg"/>
    <property type="match status" value="1"/>
</dbReference>
<evidence type="ECO:0000313" key="7">
    <source>
        <dbReference type="Proteomes" id="UP000628710"/>
    </source>
</evidence>
<dbReference type="SMART" id="SM00421">
    <property type="entry name" value="HTH_LUXR"/>
    <property type="match status" value="1"/>
</dbReference>
<feature type="domain" description="HTH luxR-type" evidence="4">
    <location>
        <begin position="129"/>
        <end position="194"/>
    </location>
</feature>
<dbReference type="CDD" id="cd06170">
    <property type="entry name" value="LuxR_C_like"/>
    <property type="match status" value="1"/>
</dbReference>
<dbReference type="SUPFAM" id="SSF52172">
    <property type="entry name" value="CheY-like"/>
    <property type="match status" value="1"/>
</dbReference>
<keyword evidence="7" id="KW-1185">Reference proteome</keyword>
<comment type="caution">
    <text evidence="6">The sequence shown here is derived from an EMBL/GenBank/DDBJ whole genome shotgun (WGS) entry which is preliminary data.</text>
</comment>